<reference evidence="1 2" key="1">
    <citation type="journal article" date="2019" name="Int. J. Syst. Evol. Microbiol.">
        <title>The Global Catalogue of Microorganisms (GCM) 10K type strain sequencing project: providing services to taxonomists for standard genome sequencing and annotation.</title>
        <authorList>
            <consortium name="The Broad Institute Genomics Platform"/>
            <consortium name="The Broad Institute Genome Sequencing Center for Infectious Disease"/>
            <person name="Wu L."/>
            <person name="Ma J."/>
        </authorList>
    </citation>
    <scope>NUCLEOTIDE SEQUENCE [LARGE SCALE GENOMIC DNA]</scope>
    <source>
        <strain evidence="1 2">JCM 3146</strain>
    </source>
</reference>
<dbReference type="RefSeq" id="WP_343885820.1">
    <property type="nucleotide sequence ID" value="NZ_BAAABM010000041.1"/>
</dbReference>
<dbReference type="EMBL" id="BAAABM010000041">
    <property type="protein sequence ID" value="GAA0350592.1"/>
    <property type="molecule type" value="Genomic_DNA"/>
</dbReference>
<name>A0ABN0WYR7_9ACTN</name>
<evidence type="ECO:0008006" key="3">
    <source>
        <dbReference type="Google" id="ProtNLM"/>
    </source>
</evidence>
<protein>
    <recommendedName>
        <fullName evidence="3">Transposase</fullName>
    </recommendedName>
</protein>
<comment type="caution">
    <text evidence="1">The sequence shown here is derived from an EMBL/GenBank/DDBJ whole genome shotgun (WGS) entry which is preliminary data.</text>
</comment>
<gene>
    <name evidence="1" type="ORF">GCM10010151_45370</name>
</gene>
<evidence type="ECO:0000313" key="1">
    <source>
        <dbReference type="EMBL" id="GAA0350592.1"/>
    </source>
</evidence>
<evidence type="ECO:0000313" key="2">
    <source>
        <dbReference type="Proteomes" id="UP001501822"/>
    </source>
</evidence>
<proteinExistence type="predicted"/>
<keyword evidence="2" id="KW-1185">Reference proteome</keyword>
<dbReference type="Proteomes" id="UP001501822">
    <property type="component" value="Unassembled WGS sequence"/>
</dbReference>
<organism evidence="1 2">
    <name type="scientific">Actinoallomurus spadix</name>
    <dbReference type="NCBI Taxonomy" id="79912"/>
    <lineage>
        <taxon>Bacteria</taxon>
        <taxon>Bacillati</taxon>
        <taxon>Actinomycetota</taxon>
        <taxon>Actinomycetes</taxon>
        <taxon>Streptosporangiales</taxon>
        <taxon>Thermomonosporaceae</taxon>
        <taxon>Actinoallomurus</taxon>
    </lineage>
</organism>
<sequence length="47" mass="5471">MLLAFRTDVRIERDPDKGWTFKLHTKRLGDSAVGRLLSQLLGVYLKR</sequence>
<accession>A0ABN0WYR7</accession>